<evidence type="ECO:0000313" key="2">
    <source>
        <dbReference type="Proteomes" id="UP000312032"/>
    </source>
</evidence>
<sequence>MDTDPCQCSPAEVQQLLCELLDPGVSAQRAEAIRKRLAQCPECVERFTTERQLRTLMQRCCSAQATAPVYLRERITTQIRIVRRG</sequence>
<dbReference type="EMBL" id="VDHJ01000005">
    <property type="protein sequence ID" value="TNL98406.1"/>
    <property type="molecule type" value="Genomic_DNA"/>
</dbReference>
<dbReference type="AlphaFoldDB" id="A0A5C4U486"/>
<comment type="caution">
    <text evidence="1">The sequence shown here is derived from an EMBL/GenBank/DDBJ whole genome shotgun (WGS) entry which is preliminary data.</text>
</comment>
<proteinExistence type="predicted"/>
<evidence type="ECO:0000313" key="1">
    <source>
        <dbReference type="EMBL" id="TNL98406.1"/>
    </source>
</evidence>
<keyword evidence="2" id="KW-1185">Reference proteome</keyword>
<dbReference type="Proteomes" id="UP000312032">
    <property type="component" value="Unassembled WGS sequence"/>
</dbReference>
<organism evidence="1 2">
    <name type="scientific">Corynebacterium tapiri</name>
    <dbReference type="NCBI Taxonomy" id="1448266"/>
    <lineage>
        <taxon>Bacteria</taxon>
        <taxon>Bacillati</taxon>
        <taxon>Actinomycetota</taxon>
        <taxon>Actinomycetes</taxon>
        <taxon>Mycobacteriales</taxon>
        <taxon>Corynebacteriaceae</taxon>
        <taxon>Corynebacterium</taxon>
    </lineage>
</organism>
<dbReference type="OrthoDB" id="4410600at2"/>
<dbReference type="RefSeq" id="WP_139465251.1">
    <property type="nucleotide sequence ID" value="NZ_VDHJ01000005.1"/>
</dbReference>
<gene>
    <name evidence="1" type="ORF">FHE74_04195</name>
</gene>
<accession>A0A5C4U486</accession>
<name>A0A5C4U486_9CORY</name>
<protein>
    <submittedName>
        <fullName evidence="1">Anti-sigma factor</fullName>
    </submittedName>
</protein>
<reference evidence="1 2" key="1">
    <citation type="submission" date="2019-06" db="EMBL/GenBank/DDBJ databases">
        <authorList>
            <person name="Li J."/>
        </authorList>
    </citation>
    <scope>NUCLEOTIDE SEQUENCE [LARGE SCALE GENOMIC DNA]</scope>
    <source>
        <strain evidence="1 2">LMG 28165</strain>
    </source>
</reference>